<dbReference type="SUPFAM" id="SSF51735">
    <property type="entry name" value="NAD(P)-binding Rossmann-fold domains"/>
    <property type="match status" value="1"/>
</dbReference>
<sequence>MRRVRVGVVGCGMIAQLVHLPHLTALHERFEVAAVCDREEDLARTVAGRFGVPRTYPGVEEMLAGTPDLDAVVVLTLDHVAAVLAALERGKHVFTEKPLGYTLAEIEQVVAASERTGASVMVGYMKRYDSGVRRGLEEIARITRPVMARVHLVVGPRYGNWIIPELADVTRSPAAADPGPDPRRARVVEEFGAAPQRILEVYMDMFGVWSHDVNLYRAAFPAEPVSVKAHCSPDGTALTATLQYADGFQCVFQGASTGVHRFEESLTVWGEDRTVTVDVTNPFLPNAPSTVRIWRDEPATGTDARGAAREEVVTGSYEEAFRAQLVHFHECVTTPGARPLTDARESLLDTRLMIGMVRAAAD</sequence>
<dbReference type="GO" id="GO:0000166">
    <property type="term" value="F:nucleotide binding"/>
    <property type="evidence" value="ECO:0007669"/>
    <property type="project" value="InterPro"/>
</dbReference>
<dbReference type="Proteomes" id="UP001156398">
    <property type="component" value="Unassembled WGS sequence"/>
</dbReference>
<evidence type="ECO:0000313" key="4">
    <source>
        <dbReference type="EMBL" id="MDI5968065.1"/>
    </source>
</evidence>
<keyword evidence="5" id="KW-1185">Reference proteome</keyword>
<feature type="domain" description="Gfo/Idh/MocA-like oxidoreductase N-terminal" evidence="2">
    <location>
        <begin position="4"/>
        <end position="124"/>
    </location>
</feature>
<organism evidence="4">
    <name type="scientific">Streptantibioticus silvisoli</name>
    <dbReference type="NCBI Taxonomy" id="2705255"/>
    <lineage>
        <taxon>Bacteria</taxon>
        <taxon>Bacillati</taxon>
        <taxon>Actinomycetota</taxon>
        <taxon>Actinomycetes</taxon>
        <taxon>Kitasatosporales</taxon>
        <taxon>Streptomycetaceae</taxon>
        <taxon>Streptantibioticus</taxon>
    </lineage>
</organism>
<dbReference type="InterPro" id="IPR036291">
    <property type="entry name" value="NAD(P)-bd_dom_sf"/>
</dbReference>
<keyword evidence="1" id="KW-0560">Oxidoreductase</keyword>
<dbReference type="EMBL" id="JABXJJ020000002">
    <property type="protein sequence ID" value="MDI5968065.1"/>
    <property type="molecule type" value="Genomic_DNA"/>
</dbReference>
<reference evidence="4 5" key="1">
    <citation type="submission" date="2023-05" db="EMBL/GenBank/DDBJ databases">
        <title>Streptantibioticus silvisoli sp. nov., acidotolerant actinomycetes 1 from pine litter.</title>
        <authorList>
            <person name="Swiecimska M."/>
            <person name="Golinska P."/>
            <person name="Sangal V."/>
            <person name="Wachnowicz B."/>
            <person name="Goodfellow M."/>
        </authorList>
    </citation>
    <scope>NUCLEOTIDE SEQUENCE</scope>
    <source>
        <strain evidence="4">SL13</strain>
        <strain evidence="3 5">SL54</strain>
    </source>
</reference>
<protein>
    <submittedName>
        <fullName evidence="4">Gfo/Idh/MocA family oxidoreductase</fullName>
    </submittedName>
</protein>
<dbReference type="RefSeq" id="WP_271315854.1">
    <property type="nucleotide sequence ID" value="NZ_JAAGKO020000002.1"/>
</dbReference>
<evidence type="ECO:0000313" key="3">
    <source>
        <dbReference type="EMBL" id="MDI5961480.1"/>
    </source>
</evidence>
<evidence type="ECO:0000313" key="5">
    <source>
        <dbReference type="Proteomes" id="UP001156398"/>
    </source>
</evidence>
<dbReference type="InterPro" id="IPR050463">
    <property type="entry name" value="Gfo/Idh/MocA_oxidrdct_glycsds"/>
</dbReference>
<gene>
    <name evidence="3" type="ORF">POF43_001860</name>
    <name evidence="4" type="ORF">POF50_001655</name>
</gene>
<evidence type="ECO:0000259" key="2">
    <source>
        <dbReference type="Pfam" id="PF01408"/>
    </source>
</evidence>
<name>A0AA90H076_9ACTN</name>
<dbReference type="EMBL" id="JAAGKO020000002">
    <property type="protein sequence ID" value="MDI5961480.1"/>
    <property type="molecule type" value="Genomic_DNA"/>
</dbReference>
<accession>A0AA90H076</accession>
<dbReference type="Pfam" id="PF01408">
    <property type="entry name" value="GFO_IDH_MocA"/>
    <property type="match status" value="1"/>
</dbReference>
<dbReference type="PANTHER" id="PTHR43818:SF11">
    <property type="entry name" value="BCDNA.GH03377"/>
    <property type="match status" value="1"/>
</dbReference>
<evidence type="ECO:0000256" key="1">
    <source>
        <dbReference type="ARBA" id="ARBA00023002"/>
    </source>
</evidence>
<dbReference type="AlphaFoldDB" id="A0AA90H076"/>
<proteinExistence type="predicted"/>
<dbReference type="Gene3D" id="3.30.360.10">
    <property type="entry name" value="Dihydrodipicolinate Reductase, domain 2"/>
    <property type="match status" value="1"/>
</dbReference>
<dbReference type="PANTHER" id="PTHR43818">
    <property type="entry name" value="BCDNA.GH03377"/>
    <property type="match status" value="1"/>
</dbReference>
<comment type="caution">
    <text evidence="4">The sequence shown here is derived from an EMBL/GenBank/DDBJ whole genome shotgun (WGS) entry which is preliminary data.</text>
</comment>
<dbReference type="Gene3D" id="3.40.50.720">
    <property type="entry name" value="NAD(P)-binding Rossmann-like Domain"/>
    <property type="match status" value="1"/>
</dbReference>
<dbReference type="GO" id="GO:0016491">
    <property type="term" value="F:oxidoreductase activity"/>
    <property type="evidence" value="ECO:0007669"/>
    <property type="project" value="UniProtKB-KW"/>
</dbReference>
<dbReference type="SUPFAM" id="SSF55347">
    <property type="entry name" value="Glyceraldehyde-3-phosphate dehydrogenase-like, C-terminal domain"/>
    <property type="match status" value="1"/>
</dbReference>
<dbReference type="InterPro" id="IPR000683">
    <property type="entry name" value="Gfo/Idh/MocA-like_OxRdtase_N"/>
</dbReference>